<comment type="caution">
    <text evidence="6">The sequence shown here is derived from an EMBL/GenBank/DDBJ whole genome shotgun (WGS) entry which is preliminary data.</text>
</comment>
<keyword evidence="7" id="KW-1185">Reference proteome</keyword>
<dbReference type="Pfam" id="PF12766">
    <property type="entry name" value="Pyridox_oxase_2"/>
    <property type="match status" value="1"/>
</dbReference>
<dbReference type="GO" id="GO:0010181">
    <property type="term" value="F:FMN binding"/>
    <property type="evidence" value="ECO:0007669"/>
    <property type="project" value="InterPro"/>
</dbReference>
<organism evidence="6 7">
    <name type="scientific">Paraburkholderia eburnea</name>
    <dbReference type="NCBI Taxonomy" id="1189126"/>
    <lineage>
        <taxon>Bacteria</taxon>
        <taxon>Pseudomonadati</taxon>
        <taxon>Pseudomonadota</taxon>
        <taxon>Betaproteobacteria</taxon>
        <taxon>Burkholderiales</taxon>
        <taxon>Burkholderiaceae</taxon>
        <taxon>Paraburkholderia</taxon>
    </lineage>
</organism>
<keyword evidence="2" id="KW-0285">Flavoprotein</keyword>
<dbReference type="GO" id="GO:0004733">
    <property type="term" value="F:pyridoxamine phosphate oxidase activity"/>
    <property type="evidence" value="ECO:0007669"/>
    <property type="project" value="InterPro"/>
</dbReference>
<dbReference type="InterPro" id="IPR000659">
    <property type="entry name" value="Pyridox_Oxase"/>
</dbReference>
<dbReference type="SUPFAM" id="SSF50475">
    <property type="entry name" value="FMN-binding split barrel"/>
    <property type="match status" value="1"/>
</dbReference>
<accession>A0A2S4M2F9</accession>
<dbReference type="InterPro" id="IPR024624">
    <property type="entry name" value="Pyridox_Oxase_Alr4036_FMN-bd"/>
</dbReference>
<protein>
    <submittedName>
        <fullName evidence="6">Pyridoxine/pyridoxamine 5'-phosphate oxidase</fullName>
    </submittedName>
</protein>
<dbReference type="RefSeq" id="WP_103706156.1">
    <property type="nucleotide sequence ID" value="NZ_PQGA01000013.1"/>
</dbReference>
<evidence type="ECO:0000256" key="4">
    <source>
        <dbReference type="ARBA" id="ARBA00023002"/>
    </source>
</evidence>
<gene>
    <name evidence="6" type="ORF">B0G62_11344</name>
</gene>
<dbReference type="AlphaFoldDB" id="A0A2S4M2F9"/>
<dbReference type="InterPro" id="IPR012349">
    <property type="entry name" value="Split_barrel_FMN-bd"/>
</dbReference>
<evidence type="ECO:0000259" key="5">
    <source>
        <dbReference type="Pfam" id="PF12766"/>
    </source>
</evidence>
<keyword evidence="3" id="KW-0288">FMN</keyword>
<evidence type="ECO:0000313" key="6">
    <source>
        <dbReference type="EMBL" id="POR48759.1"/>
    </source>
</evidence>
<keyword evidence="4" id="KW-0560">Oxidoreductase</keyword>
<evidence type="ECO:0000256" key="2">
    <source>
        <dbReference type="ARBA" id="ARBA00022630"/>
    </source>
</evidence>
<feature type="domain" description="Pyridoxamine 5'-phosphate oxidase Alr4036 family FMN-binding" evidence="5">
    <location>
        <begin position="14"/>
        <end position="98"/>
    </location>
</feature>
<evidence type="ECO:0000313" key="7">
    <source>
        <dbReference type="Proteomes" id="UP000237381"/>
    </source>
</evidence>
<sequence>MDLAEIYSRIWDCLDRAAAGKNQPFKTMQAATIGLDGSPNVRTVVLRRVSEPQSEIIFHTDLRSPKIAELSREPRIALVGVDPVRNLQIRAKGKAEIIRSGPERLEAWKSSPDHTLTVYRTALAPGTPIDSPDQAFGSGSAIAGEQKGFDNFCVVKVHIESLEWLEHSNNDHHERALYRREGERWSQSWIAP</sequence>
<name>A0A2S4M2F9_9BURK</name>
<dbReference type="PANTHER" id="PTHR10851:SF3">
    <property type="entry name" value="PYRIDOXINE_PYRIDOXAMINE 5'-PHOSPHATE OXIDASE 2"/>
    <property type="match status" value="1"/>
</dbReference>
<dbReference type="Gene3D" id="2.30.110.10">
    <property type="entry name" value="Electron Transport, Fmn-binding Protein, Chain A"/>
    <property type="match status" value="1"/>
</dbReference>
<comment type="cofactor">
    <cofactor evidence="1">
        <name>FMN</name>
        <dbReference type="ChEBI" id="CHEBI:58210"/>
    </cofactor>
</comment>
<evidence type="ECO:0000256" key="3">
    <source>
        <dbReference type="ARBA" id="ARBA00022643"/>
    </source>
</evidence>
<reference evidence="6 7" key="1">
    <citation type="submission" date="2018-01" db="EMBL/GenBank/DDBJ databases">
        <title>Genomic Encyclopedia of Type Strains, Phase III (KMG-III): the genomes of soil and plant-associated and newly described type strains.</title>
        <authorList>
            <person name="Whitman W."/>
        </authorList>
    </citation>
    <scope>NUCLEOTIDE SEQUENCE [LARGE SCALE GENOMIC DNA]</scope>
    <source>
        <strain evidence="6 7">JCM 18070</strain>
    </source>
</reference>
<evidence type="ECO:0000256" key="1">
    <source>
        <dbReference type="ARBA" id="ARBA00001917"/>
    </source>
</evidence>
<dbReference type="OrthoDB" id="9152543at2"/>
<dbReference type="GO" id="GO:0008615">
    <property type="term" value="P:pyridoxine biosynthetic process"/>
    <property type="evidence" value="ECO:0007669"/>
    <property type="project" value="InterPro"/>
</dbReference>
<proteinExistence type="predicted"/>
<dbReference type="PANTHER" id="PTHR10851">
    <property type="entry name" value="PYRIDOXINE-5-PHOSPHATE OXIDASE"/>
    <property type="match status" value="1"/>
</dbReference>
<dbReference type="EMBL" id="PQGA01000013">
    <property type="protein sequence ID" value="POR48759.1"/>
    <property type="molecule type" value="Genomic_DNA"/>
</dbReference>
<dbReference type="Proteomes" id="UP000237381">
    <property type="component" value="Unassembled WGS sequence"/>
</dbReference>